<evidence type="ECO:0000256" key="4">
    <source>
        <dbReference type="ARBA" id="ARBA00022692"/>
    </source>
</evidence>
<keyword evidence="3" id="KW-1003">Cell membrane</keyword>
<evidence type="ECO:0000256" key="1">
    <source>
        <dbReference type="ARBA" id="ARBA00004162"/>
    </source>
</evidence>
<dbReference type="PANTHER" id="PTHR30329">
    <property type="entry name" value="STATOR ELEMENT OF FLAGELLAR MOTOR COMPLEX"/>
    <property type="match status" value="1"/>
</dbReference>
<evidence type="ECO:0000256" key="3">
    <source>
        <dbReference type="ARBA" id="ARBA00022475"/>
    </source>
</evidence>
<dbReference type="PANTHER" id="PTHR30329:SF21">
    <property type="entry name" value="LIPOPROTEIN YIAD-RELATED"/>
    <property type="match status" value="1"/>
</dbReference>
<evidence type="ECO:0000313" key="11">
    <source>
        <dbReference type="EMBL" id="SFX50469.1"/>
    </source>
</evidence>
<dbReference type="AlphaFoldDB" id="A0A1K1XN13"/>
<protein>
    <submittedName>
        <fullName evidence="11">Chemotaxis protein MotB</fullName>
    </submittedName>
</protein>
<evidence type="ECO:0000256" key="6">
    <source>
        <dbReference type="ARBA" id="ARBA00023136"/>
    </source>
</evidence>
<dbReference type="InterPro" id="IPR000700">
    <property type="entry name" value="PAS-assoc_C"/>
</dbReference>
<evidence type="ECO:0000256" key="8">
    <source>
        <dbReference type="SAM" id="Phobius"/>
    </source>
</evidence>
<proteinExistence type="inferred from homology"/>
<accession>A0A1K1XN13</accession>
<evidence type="ECO:0000256" key="2">
    <source>
        <dbReference type="ARBA" id="ARBA00008914"/>
    </source>
</evidence>
<dbReference type="SUPFAM" id="SSF103088">
    <property type="entry name" value="OmpA-like"/>
    <property type="match status" value="1"/>
</dbReference>
<evidence type="ECO:0000256" key="5">
    <source>
        <dbReference type="ARBA" id="ARBA00022989"/>
    </source>
</evidence>
<dbReference type="OrthoDB" id="9815217at2"/>
<keyword evidence="6 7" id="KW-0472">Membrane</keyword>
<dbReference type="PROSITE" id="PS51123">
    <property type="entry name" value="OMPA_2"/>
    <property type="match status" value="1"/>
</dbReference>
<evidence type="ECO:0000313" key="12">
    <source>
        <dbReference type="Proteomes" id="UP000182350"/>
    </source>
</evidence>
<dbReference type="PROSITE" id="PS50113">
    <property type="entry name" value="PAC"/>
    <property type="match status" value="1"/>
</dbReference>
<gene>
    <name evidence="11" type="ORF">SAMN02745752_01907</name>
</gene>
<dbReference type="Pfam" id="PF13677">
    <property type="entry name" value="MotB_plug"/>
    <property type="match status" value="1"/>
</dbReference>
<dbReference type="Pfam" id="PF00691">
    <property type="entry name" value="OmpA"/>
    <property type="match status" value="1"/>
</dbReference>
<sequence length="269" mass="30769">MTKNALPQKKKKEIKGTPVPTYMITFADMMTLLLVFFVLILSFSTMEVERFRAISMALQNSFGFQMMNPLNLIPVDNPPRTENIIAPIKPEPPTTENTGMENQLDALGNRLQTNFVDEIERGLIIVEQDEDHIIIRFPDDSAFGSASDWLEPQMVPIIQRVGDLISEFEMYVIVGGHTDNIPIHTERFRSNWELSTARAISVAHELTWMSDLNEEYLYVVGNGDARPLATNATPEGRARNRRVEILLMERDLTEEREVFQGIQQIPTYR</sequence>
<dbReference type="InterPro" id="IPR025713">
    <property type="entry name" value="MotB-like_N_dom"/>
</dbReference>
<feature type="domain" description="PAC" evidence="9">
    <location>
        <begin position="212"/>
        <end position="264"/>
    </location>
</feature>
<dbReference type="CDD" id="cd07185">
    <property type="entry name" value="OmpA_C-like"/>
    <property type="match status" value="1"/>
</dbReference>
<dbReference type="InterPro" id="IPR050330">
    <property type="entry name" value="Bact_OuterMem_StrucFunc"/>
</dbReference>
<dbReference type="STRING" id="1122209.SAMN02745752_01907"/>
<comment type="subcellular location">
    <subcellularLocation>
        <location evidence="1">Cell membrane</location>
        <topology evidence="1">Single-pass membrane protein</topology>
    </subcellularLocation>
</comment>
<dbReference type="Gene3D" id="3.30.1330.60">
    <property type="entry name" value="OmpA-like domain"/>
    <property type="match status" value="1"/>
</dbReference>
<dbReference type="RefSeq" id="WP_072326219.1">
    <property type="nucleotide sequence ID" value="NZ_FPJW01000006.1"/>
</dbReference>
<evidence type="ECO:0000259" key="10">
    <source>
        <dbReference type="PROSITE" id="PS51123"/>
    </source>
</evidence>
<dbReference type="EMBL" id="FPJW01000006">
    <property type="protein sequence ID" value="SFX50469.1"/>
    <property type="molecule type" value="Genomic_DNA"/>
</dbReference>
<evidence type="ECO:0000256" key="7">
    <source>
        <dbReference type="PROSITE-ProRule" id="PRU00473"/>
    </source>
</evidence>
<name>A0A1K1XN13_9GAMM</name>
<keyword evidence="5 8" id="KW-1133">Transmembrane helix</keyword>
<evidence type="ECO:0000259" key="9">
    <source>
        <dbReference type="PROSITE" id="PS50113"/>
    </source>
</evidence>
<dbReference type="InterPro" id="IPR036737">
    <property type="entry name" value="OmpA-like_sf"/>
</dbReference>
<keyword evidence="12" id="KW-1185">Reference proteome</keyword>
<comment type="similarity">
    <text evidence="2">Belongs to the MotB family.</text>
</comment>
<feature type="domain" description="OmpA-like" evidence="10">
    <location>
        <begin position="130"/>
        <end position="251"/>
    </location>
</feature>
<feature type="transmembrane region" description="Helical" evidence="8">
    <location>
        <begin position="21"/>
        <end position="43"/>
    </location>
</feature>
<keyword evidence="4 8" id="KW-0812">Transmembrane</keyword>
<organism evidence="11 12">
    <name type="scientific">Marinospirillum alkaliphilum DSM 21637</name>
    <dbReference type="NCBI Taxonomy" id="1122209"/>
    <lineage>
        <taxon>Bacteria</taxon>
        <taxon>Pseudomonadati</taxon>
        <taxon>Pseudomonadota</taxon>
        <taxon>Gammaproteobacteria</taxon>
        <taxon>Oceanospirillales</taxon>
        <taxon>Oceanospirillaceae</taxon>
        <taxon>Marinospirillum</taxon>
    </lineage>
</organism>
<dbReference type="Proteomes" id="UP000182350">
    <property type="component" value="Unassembled WGS sequence"/>
</dbReference>
<dbReference type="GO" id="GO:0005886">
    <property type="term" value="C:plasma membrane"/>
    <property type="evidence" value="ECO:0007669"/>
    <property type="project" value="UniProtKB-SubCell"/>
</dbReference>
<dbReference type="InterPro" id="IPR006665">
    <property type="entry name" value="OmpA-like"/>
</dbReference>
<reference evidence="11 12" key="1">
    <citation type="submission" date="2016-11" db="EMBL/GenBank/DDBJ databases">
        <authorList>
            <person name="Jaros S."/>
            <person name="Januszkiewicz K."/>
            <person name="Wedrychowicz H."/>
        </authorList>
    </citation>
    <scope>NUCLEOTIDE SEQUENCE [LARGE SCALE GENOMIC DNA]</scope>
    <source>
        <strain evidence="11 12">DSM 21637</strain>
    </source>
</reference>